<feature type="region of interest" description="Disordered" evidence="9">
    <location>
        <begin position="1130"/>
        <end position="1175"/>
    </location>
</feature>
<dbReference type="GO" id="GO:0015179">
    <property type="term" value="F:L-amino acid transmembrane transporter activity"/>
    <property type="evidence" value="ECO:0007669"/>
    <property type="project" value="TreeGrafter"/>
</dbReference>
<gene>
    <name evidence="11" type="ORF">ILUMI_01306</name>
</gene>
<protein>
    <submittedName>
        <fullName evidence="11">Uncharacterized protein</fullName>
    </submittedName>
</protein>
<feature type="transmembrane region" description="Helical" evidence="10">
    <location>
        <begin position="687"/>
        <end position="706"/>
    </location>
</feature>
<keyword evidence="4 10" id="KW-0812">Transmembrane</keyword>
<sequence>MASSLEMQDGDLIDLHVRSPILARIPSTGLIENSPESLLDSELPVFAEKLQTTSTFEIPLEINKNNCVDVEEILISIDDDNDEMDGDDGITADNPQCLARSNSAILLELCQEENESRTLSVSLENLEALDVLMKLDEILNETLEKSNTILDNCDPCSSNDQQQKLDNVTDEIDKQSIDDCLEDLDNYLRAFDTSASDDYPDFSSESFPCKFGDSQRSTQSSAQSLQEVPDLDVLSDCPEHLPEESGQVNLAYEDTEGFRVLKRNCPQRATLADIGRERSTFQRASIKRRSVGELGNLTAPVRISGTGADSDEEVDWNWLREQRTHAPGDCCTGTVIVEPLQRDFGQIPETDRHESSWLRTSMRRIRHLRLPSNETPSETDIAASDGGGEMVAPRVDIPQCNALQTEPDSARPFSAPSRLATHTNAATQSSVRRSRDSRSRTISREPGGRARSSSASSRSRRPRSLSSSESSLASSVDTTPSCTPAPTPTRSNQESTASTNARRPCERSRQNDMPEAESPLGHWPHSLSSMLACLGCTVGLFNISRFATLTIHFGANFIFQFFLLSVVIGLPLFTLQLCLGQQLGAGVIDMWRISPLFQGVGVALLASQAFIGLYSIMGVSWMFVYFRDSFITKLDRYRWAEPFIYYRDDVKPPENGTFKLSETVPDYFSGVVLQRHHLASGNNSSTIKFQLAFNLAVVWMIVFVSLSKGLRSYGKVIYVFTLLPVFGTFVVCAKILSLIPPDFVYVVFPETSWNEFFLNSRSWIAASEEVFLTWGLLGAAAMQIASHNKHKHLLQRDSSLIAVITFAILLLAAFLANTCVQILRSNGYNYLPSSFEKISSYTFLRSSRDALPPNLATVPVRYMSHQSFIVGERVNRPGVDFTTESGYQALRLATELVPATFAVMGSEEISPFWAVLFYFILILFGIAQQLAIWHCVITGIMAIKAKVLKSWETTITFFSCACGFLLGLPMATEFGIYMVYFMDFTIGGMWWLILIILLEIVAVFMVRGRPYSGDALVNALFISPTRPCILSWAPALLSFTWNVILPVGLMVWCVAFFKNGNFRELFVWHHAPSLEYWPMWARQVGSMLQLLPVLCVPLVAVIQSYRYLNNGPPDILDRVQLLYRPPIGEHMEDPPVQENGATANSNNNNNNATPLTSVPTEDPPPKYTPPPSYTTATGARIAKFLRQSIRRSVRRIANALGEGSSRQRPIVPTPQTQLPPPDYSVVLDEMNQSPANEQLSVNVINVQSEPNQSTFGRELAAHSRGNSAGLTIADVASILRNSFRRSRIRAANTLRRNTAVTTDSNNHSSLSAENLVDSAAPIGETSLVLENLSNHDREVKPSNNNLSSVI</sequence>
<name>A0A8K0GPC8_IGNLU</name>
<dbReference type="GO" id="GO:0005283">
    <property type="term" value="F:amino acid:sodium symporter activity"/>
    <property type="evidence" value="ECO:0007669"/>
    <property type="project" value="TreeGrafter"/>
</dbReference>
<feature type="compositionally biased region" description="Basic and acidic residues" evidence="9">
    <location>
        <begin position="503"/>
        <end position="512"/>
    </location>
</feature>
<evidence type="ECO:0000313" key="11">
    <source>
        <dbReference type="EMBL" id="KAF2904873.1"/>
    </source>
</evidence>
<feature type="region of interest" description="Disordered" evidence="9">
    <location>
        <begin position="369"/>
        <end position="519"/>
    </location>
</feature>
<comment type="caution">
    <text evidence="11">The sequence shown here is derived from an EMBL/GenBank/DDBJ whole genome shotgun (WGS) entry which is preliminary data.</text>
</comment>
<dbReference type="OrthoDB" id="6366319at2759"/>
<dbReference type="GO" id="GO:0089718">
    <property type="term" value="P:amino acid import across plasma membrane"/>
    <property type="evidence" value="ECO:0007669"/>
    <property type="project" value="TreeGrafter"/>
</dbReference>
<feature type="transmembrane region" description="Helical" evidence="10">
    <location>
        <begin position="800"/>
        <end position="823"/>
    </location>
</feature>
<keyword evidence="12" id="KW-1185">Reference proteome</keyword>
<reference evidence="11" key="1">
    <citation type="submission" date="2019-08" db="EMBL/GenBank/DDBJ databases">
        <title>The genome of the North American firefly Photinus pyralis.</title>
        <authorList>
            <consortium name="Photinus pyralis genome working group"/>
            <person name="Fallon T.R."/>
            <person name="Sander Lower S.E."/>
            <person name="Weng J.-K."/>
        </authorList>
    </citation>
    <scope>NUCLEOTIDE SEQUENCE</scope>
    <source>
        <strain evidence="11">TRF0915ILg1</strain>
        <tissue evidence="11">Whole body</tissue>
    </source>
</reference>
<keyword evidence="6 10" id="KW-1133">Transmembrane helix</keyword>
<feature type="transmembrane region" description="Helical" evidence="10">
    <location>
        <begin position="600"/>
        <end position="626"/>
    </location>
</feature>
<dbReference type="PANTHER" id="PTHR11616:SF323">
    <property type="entry name" value="SODIUM-DEPENDENT TRANSPORTER BEDRAGGLED"/>
    <property type="match status" value="1"/>
</dbReference>
<keyword evidence="7 10" id="KW-0472">Membrane</keyword>
<dbReference type="Proteomes" id="UP000801492">
    <property type="component" value="Unassembled WGS sequence"/>
</dbReference>
<dbReference type="PANTHER" id="PTHR11616">
    <property type="entry name" value="SODIUM/CHLORIDE DEPENDENT TRANSPORTER"/>
    <property type="match status" value="1"/>
</dbReference>
<feature type="compositionally biased region" description="Basic and acidic residues" evidence="9">
    <location>
        <begin position="433"/>
        <end position="448"/>
    </location>
</feature>
<feature type="transmembrane region" description="Helical" evidence="10">
    <location>
        <begin position="1029"/>
        <end position="1057"/>
    </location>
</feature>
<feature type="binding site" evidence="8">
    <location>
        <position position="538"/>
    </location>
    <ligand>
        <name>Na(+)</name>
        <dbReference type="ChEBI" id="CHEBI:29101"/>
        <label>1</label>
    </ligand>
</feature>
<feature type="transmembrane region" description="Helical" evidence="10">
    <location>
        <begin position="955"/>
        <end position="982"/>
    </location>
</feature>
<dbReference type="PRINTS" id="PR00176">
    <property type="entry name" value="NANEUSMPORT"/>
</dbReference>
<dbReference type="PROSITE" id="PS50267">
    <property type="entry name" value="NA_NEUROTRAN_SYMP_3"/>
    <property type="match status" value="1"/>
</dbReference>
<feature type="transmembrane region" description="Helical" evidence="10">
    <location>
        <begin position="718"/>
        <end position="740"/>
    </location>
</feature>
<dbReference type="EMBL" id="VTPC01000659">
    <property type="protein sequence ID" value="KAF2904873.1"/>
    <property type="molecule type" value="Genomic_DNA"/>
</dbReference>
<proteinExistence type="inferred from homology"/>
<evidence type="ECO:0000256" key="5">
    <source>
        <dbReference type="ARBA" id="ARBA00022847"/>
    </source>
</evidence>
<feature type="transmembrane region" description="Helical" evidence="10">
    <location>
        <begin position="988"/>
        <end position="1008"/>
    </location>
</feature>
<evidence type="ECO:0000256" key="6">
    <source>
        <dbReference type="ARBA" id="ARBA00022989"/>
    </source>
</evidence>
<dbReference type="GO" id="GO:0005886">
    <property type="term" value="C:plasma membrane"/>
    <property type="evidence" value="ECO:0007669"/>
    <property type="project" value="TreeGrafter"/>
</dbReference>
<dbReference type="SUPFAM" id="SSF161070">
    <property type="entry name" value="SNF-like"/>
    <property type="match status" value="1"/>
</dbReference>
<keyword evidence="5" id="KW-0769">Symport</keyword>
<evidence type="ECO:0000256" key="3">
    <source>
        <dbReference type="ARBA" id="ARBA00022448"/>
    </source>
</evidence>
<keyword evidence="8" id="KW-0915">Sodium</keyword>
<feature type="compositionally biased region" description="Low complexity" evidence="9">
    <location>
        <begin position="464"/>
        <end position="484"/>
    </location>
</feature>
<comment type="similarity">
    <text evidence="2">Belongs to the sodium:neurotransmitter symporter (SNF) (TC 2.A.22) family.</text>
</comment>
<organism evidence="11 12">
    <name type="scientific">Ignelater luminosus</name>
    <name type="common">Cucubano</name>
    <name type="synonym">Pyrophorus luminosus</name>
    <dbReference type="NCBI Taxonomy" id="2038154"/>
    <lineage>
        <taxon>Eukaryota</taxon>
        <taxon>Metazoa</taxon>
        <taxon>Ecdysozoa</taxon>
        <taxon>Arthropoda</taxon>
        <taxon>Hexapoda</taxon>
        <taxon>Insecta</taxon>
        <taxon>Pterygota</taxon>
        <taxon>Neoptera</taxon>
        <taxon>Endopterygota</taxon>
        <taxon>Coleoptera</taxon>
        <taxon>Polyphaga</taxon>
        <taxon>Elateriformia</taxon>
        <taxon>Elateroidea</taxon>
        <taxon>Elateridae</taxon>
        <taxon>Agrypninae</taxon>
        <taxon>Pyrophorini</taxon>
        <taxon>Ignelater</taxon>
    </lineage>
</organism>
<evidence type="ECO:0000256" key="1">
    <source>
        <dbReference type="ARBA" id="ARBA00004141"/>
    </source>
</evidence>
<comment type="subcellular location">
    <subcellularLocation>
        <location evidence="1">Membrane</location>
        <topology evidence="1">Multi-pass membrane protein</topology>
    </subcellularLocation>
</comment>
<feature type="transmembrane region" description="Helical" evidence="10">
    <location>
        <begin position="912"/>
        <end position="943"/>
    </location>
</feature>
<keyword evidence="3" id="KW-0813">Transport</keyword>
<dbReference type="InterPro" id="IPR037272">
    <property type="entry name" value="SNS_sf"/>
</dbReference>
<evidence type="ECO:0000256" key="8">
    <source>
        <dbReference type="PIRSR" id="PIRSR600175-1"/>
    </source>
</evidence>
<keyword evidence="8" id="KW-0479">Metal-binding</keyword>
<feature type="compositionally biased region" description="Pro residues" evidence="9">
    <location>
        <begin position="1161"/>
        <end position="1172"/>
    </location>
</feature>
<feature type="binding site" evidence="8">
    <location>
        <position position="542"/>
    </location>
    <ligand>
        <name>Na(+)</name>
        <dbReference type="ChEBI" id="CHEBI:29101"/>
        <label>1</label>
    </ligand>
</feature>
<evidence type="ECO:0000256" key="2">
    <source>
        <dbReference type="ARBA" id="ARBA00006459"/>
    </source>
</evidence>
<accession>A0A8K0GPC8</accession>
<evidence type="ECO:0000256" key="4">
    <source>
        <dbReference type="ARBA" id="ARBA00022692"/>
    </source>
</evidence>
<feature type="transmembrane region" description="Helical" evidence="10">
    <location>
        <begin position="557"/>
        <end position="579"/>
    </location>
</feature>
<evidence type="ECO:0000256" key="7">
    <source>
        <dbReference type="ARBA" id="ARBA00023136"/>
    </source>
</evidence>
<dbReference type="GO" id="GO:0046872">
    <property type="term" value="F:metal ion binding"/>
    <property type="evidence" value="ECO:0007669"/>
    <property type="project" value="UniProtKB-KW"/>
</dbReference>
<dbReference type="Pfam" id="PF00209">
    <property type="entry name" value="SNF"/>
    <property type="match status" value="1"/>
</dbReference>
<evidence type="ECO:0000256" key="9">
    <source>
        <dbReference type="SAM" id="MobiDB-lite"/>
    </source>
</evidence>
<evidence type="ECO:0000256" key="10">
    <source>
        <dbReference type="SAM" id="Phobius"/>
    </source>
</evidence>
<dbReference type="InterPro" id="IPR000175">
    <property type="entry name" value="Na/ntran_symport"/>
</dbReference>
<evidence type="ECO:0000313" key="12">
    <source>
        <dbReference type="Proteomes" id="UP000801492"/>
    </source>
</evidence>
<feature type="binding site" evidence="8">
    <location>
        <position position="535"/>
    </location>
    <ligand>
        <name>Na(+)</name>
        <dbReference type="ChEBI" id="CHEBI:29101"/>
        <label>1</label>
    </ligand>
</feature>
<feature type="compositionally biased region" description="Low complexity" evidence="9">
    <location>
        <begin position="1139"/>
        <end position="1152"/>
    </location>
</feature>
<feature type="compositionally biased region" description="Polar residues" evidence="9">
    <location>
        <begin position="490"/>
        <end position="501"/>
    </location>
</feature>